<evidence type="ECO:0000256" key="8">
    <source>
        <dbReference type="ARBA" id="ARBA00073639"/>
    </source>
</evidence>
<evidence type="ECO:0000256" key="1">
    <source>
        <dbReference type="ARBA" id="ARBA00004496"/>
    </source>
</evidence>
<dbReference type="CDD" id="cd03689">
    <property type="entry name" value="RF3_II"/>
    <property type="match status" value="1"/>
</dbReference>
<dbReference type="SUPFAM" id="SSF50447">
    <property type="entry name" value="Translation proteins"/>
    <property type="match status" value="1"/>
</dbReference>
<dbReference type="PROSITE" id="PS51722">
    <property type="entry name" value="G_TR_2"/>
    <property type="match status" value="1"/>
</dbReference>
<dbReference type="InterPro" id="IPR041732">
    <property type="entry name" value="RF3_GTP-bd"/>
</dbReference>
<dbReference type="PANTHER" id="PTHR43556">
    <property type="entry name" value="PEPTIDE CHAIN RELEASE FACTOR RF3"/>
    <property type="match status" value="1"/>
</dbReference>
<dbReference type="PANTHER" id="PTHR43556:SF2">
    <property type="entry name" value="PEPTIDE CHAIN RELEASE FACTOR RF3"/>
    <property type="match status" value="1"/>
</dbReference>
<organism evidence="11 12">
    <name type="scientific">Enhygromyxa salina</name>
    <dbReference type="NCBI Taxonomy" id="215803"/>
    <lineage>
        <taxon>Bacteria</taxon>
        <taxon>Pseudomonadati</taxon>
        <taxon>Myxococcota</taxon>
        <taxon>Polyangia</taxon>
        <taxon>Nannocystales</taxon>
        <taxon>Nannocystaceae</taxon>
        <taxon>Enhygromyxa</taxon>
    </lineage>
</organism>
<dbReference type="GO" id="GO:0005829">
    <property type="term" value="C:cytosol"/>
    <property type="evidence" value="ECO:0007669"/>
    <property type="project" value="TreeGrafter"/>
</dbReference>
<dbReference type="NCBIfam" id="TIGR00231">
    <property type="entry name" value="small_GTP"/>
    <property type="match status" value="1"/>
</dbReference>
<evidence type="ECO:0000256" key="9">
    <source>
        <dbReference type="HAMAP-Rule" id="MF_00072"/>
    </source>
</evidence>
<keyword evidence="5 9" id="KW-0648">Protein biosynthesis</keyword>
<comment type="similarity">
    <text evidence="2 9">Belongs to the TRAFAC class translation factor GTPase superfamily. Classic translation factor GTPase family. PrfC subfamily.</text>
</comment>
<dbReference type="NCBIfam" id="NF001964">
    <property type="entry name" value="PRK00741.1"/>
    <property type="match status" value="1"/>
</dbReference>
<keyword evidence="3 9" id="KW-0963">Cytoplasm</keyword>
<dbReference type="SUPFAM" id="SSF54980">
    <property type="entry name" value="EF-G C-terminal domain-like"/>
    <property type="match status" value="1"/>
</dbReference>
<evidence type="ECO:0000256" key="2">
    <source>
        <dbReference type="ARBA" id="ARBA00009978"/>
    </source>
</evidence>
<accession>A0A2S9YLU8</accession>
<keyword evidence="4 9" id="KW-0547">Nucleotide-binding</keyword>
<sequence length="575" mass="64370">MSKVAEHAQAEIRRRRTFAIISHPDAGKTTLTEKLLLFGGAIQMAGAVRARKASRHAVSDWMKMEQERGISVTTSVMSFEYPFPGVPESAPDIERLANVNLLDTPGHADFGEDTYRVLTAVDSALMVIDGAKGVESRTEKLIEICRMRDTPVITFVNKFDRECRSPLELLDEIEDKLGIPCVPWSWPIGMGKRFKGVYHLVDQQLHLFKPSDKAEADEDVSELARGISVSGIDDPRVDELLGDQADDLRADIELLEGAGAEYDEQAFLAGKQTPLLFGSAMNNFGVRELLRTFVSLAPAPQRREAIVGKDAVEAPKPGEPVETRMIAAVEPEFSGFVFKIQANMDPNHRDRMAFMRVCSGKFERGMKVHHVRLGRDVAMSNALTFLARSRELVEEAWPGDIIGVPNHGTIKIGDSFSGGNKLRYTGIPSFAPELFRRVILKTPLKAKALAKGLRQLSEEGAIQVFKPLLGSTWVVGAVGQLQLEVMKHRLLDEYSVQADYEHVEFTTTRWVTPKVDAHTKQDLDKVMSNFKRKCEENLYVDGHDDLVYLAPNRWNLSKTEDRFPELRFEATREHS</sequence>
<dbReference type="InterPro" id="IPR032090">
    <property type="entry name" value="RF3_C"/>
</dbReference>
<dbReference type="InterPro" id="IPR009000">
    <property type="entry name" value="Transl_B-barrel_sf"/>
</dbReference>
<gene>
    <name evidence="9 11" type="primary">prfC</name>
    <name evidence="11" type="ORF">ENSA7_42250</name>
</gene>
<dbReference type="GO" id="GO:0016149">
    <property type="term" value="F:translation release factor activity, codon specific"/>
    <property type="evidence" value="ECO:0007669"/>
    <property type="project" value="UniProtKB-UniRule"/>
</dbReference>
<dbReference type="FunFam" id="3.40.50.300:FF:000542">
    <property type="entry name" value="Peptide chain release factor 3"/>
    <property type="match status" value="1"/>
</dbReference>
<dbReference type="GO" id="GO:0016150">
    <property type="term" value="F:translation release factor activity, codon nonspecific"/>
    <property type="evidence" value="ECO:0007669"/>
    <property type="project" value="TreeGrafter"/>
</dbReference>
<evidence type="ECO:0000256" key="6">
    <source>
        <dbReference type="ARBA" id="ARBA00023134"/>
    </source>
</evidence>
<keyword evidence="6 9" id="KW-0342">GTP-binding</keyword>
<evidence type="ECO:0000256" key="7">
    <source>
        <dbReference type="ARBA" id="ARBA00025017"/>
    </source>
</evidence>
<comment type="caution">
    <text evidence="11">The sequence shown here is derived from an EMBL/GenBank/DDBJ whole genome shotgun (WGS) entry which is preliminary data.</text>
</comment>
<dbReference type="FunFam" id="2.40.30.10:FF:000040">
    <property type="entry name" value="Peptide chain release factor 3"/>
    <property type="match status" value="1"/>
</dbReference>
<dbReference type="RefSeq" id="WP_106091171.1">
    <property type="nucleotide sequence ID" value="NZ_PVNL01000084.1"/>
</dbReference>
<dbReference type="FunFam" id="3.30.70.3280:FF:000001">
    <property type="entry name" value="Peptide chain release factor 3"/>
    <property type="match status" value="1"/>
</dbReference>
<evidence type="ECO:0000256" key="5">
    <source>
        <dbReference type="ARBA" id="ARBA00022917"/>
    </source>
</evidence>
<dbReference type="InterPro" id="IPR035647">
    <property type="entry name" value="EFG_III/V"/>
</dbReference>
<dbReference type="Pfam" id="PF00009">
    <property type="entry name" value="GTP_EFTU"/>
    <property type="match status" value="1"/>
</dbReference>
<dbReference type="InterPro" id="IPR004548">
    <property type="entry name" value="PrfC"/>
</dbReference>
<feature type="binding site" evidence="9">
    <location>
        <begin position="157"/>
        <end position="160"/>
    </location>
    <ligand>
        <name>GTP</name>
        <dbReference type="ChEBI" id="CHEBI:37565"/>
    </ligand>
</feature>
<dbReference type="Gene3D" id="3.40.50.300">
    <property type="entry name" value="P-loop containing nucleotide triphosphate hydrolases"/>
    <property type="match status" value="2"/>
</dbReference>
<feature type="binding site" evidence="9">
    <location>
        <begin position="103"/>
        <end position="107"/>
    </location>
    <ligand>
        <name>GTP</name>
        <dbReference type="ChEBI" id="CHEBI:37565"/>
    </ligand>
</feature>
<protein>
    <recommendedName>
        <fullName evidence="8 9">Peptide chain release factor 3</fullName>
        <shortName evidence="9">RF-3</shortName>
    </recommendedName>
</protein>
<feature type="binding site" evidence="9">
    <location>
        <begin position="22"/>
        <end position="29"/>
    </location>
    <ligand>
        <name>GTP</name>
        <dbReference type="ChEBI" id="CHEBI:37565"/>
    </ligand>
</feature>
<dbReference type="Pfam" id="PF22042">
    <property type="entry name" value="EF-G_D2"/>
    <property type="match status" value="1"/>
</dbReference>
<dbReference type="Gene3D" id="3.30.70.3280">
    <property type="entry name" value="Peptide chain release factor 3, domain III"/>
    <property type="match status" value="1"/>
</dbReference>
<dbReference type="EMBL" id="PVNL01000084">
    <property type="protein sequence ID" value="PRQ06085.1"/>
    <property type="molecule type" value="Genomic_DNA"/>
</dbReference>
<dbReference type="PROSITE" id="PS00301">
    <property type="entry name" value="G_TR_1"/>
    <property type="match status" value="1"/>
</dbReference>
<name>A0A2S9YLU8_9BACT</name>
<dbReference type="PRINTS" id="PR00315">
    <property type="entry name" value="ELONGATNFCT"/>
</dbReference>
<dbReference type="InterPro" id="IPR005225">
    <property type="entry name" value="Small_GTP-bd"/>
</dbReference>
<dbReference type="InterPro" id="IPR031157">
    <property type="entry name" value="G_TR_CS"/>
</dbReference>
<dbReference type="GO" id="GO:0006449">
    <property type="term" value="P:regulation of translational termination"/>
    <property type="evidence" value="ECO:0007669"/>
    <property type="project" value="UniProtKB-UniRule"/>
</dbReference>
<dbReference type="InterPro" id="IPR027417">
    <property type="entry name" value="P-loop_NTPase"/>
</dbReference>
<dbReference type="SUPFAM" id="SSF52540">
    <property type="entry name" value="P-loop containing nucleoside triphosphate hydrolases"/>
    <property type="match status" value="1"/>
</dbReference>
<comment type="function">
    <text evidence="7 9">Increases the formation of ribosomal termination complexes and stimulates activities of RF-1 and RF-2. It binds guanine nucleotides and has strong preference for UGA stop codons. It may interact directly with the ribosome. The stimulation of RF-1 and RF-2 is significantly reduced by GTP and GDP, but not by GMP.</text>
</comment>
<evidence type="ECO:0000313" key="11">
    <source>
        <dbReference type="EMBL" id="PRQ06085.1"/>
    </source>
</evidence>
<dbReference type="InterPro" id="IPR053905">
    <property type="entry name" value="EF-G-like_DII"/>
</dbReference>
<evidence type="ECO:0000256" key="3">
    <source>
        <dbReference type="ARBA" id="ARBA00022490"/>
    </source>
</evidence>
<dbReference type="InterPro" id="IPR000795">
    <property type="entry name" value="T_Tr_GTP-bd_dom"/>
</dbReference>
<feature type="domain" description="Tr-type G" evidence="10">
    <location>
        <begin position="13"/>
        <end position="301"/>
    </location>
</feature>
<dbReference type="InterPro" id="IPR038467">
    <property type="entry name" value="RF3_dom_3_sf"/>
</dbReference>
<dbReference type="Pfam" id="PF16658">
    <property type="entry name" value="RF3_C"/>
    <property type="match status" value="1"/>
</dbReference>
<dbReference type="CDD" id="cd04169">
    <property type="entry name" value="RF3"/>
    <property type="match status" value="1"/>
</dbReference>
<proteinExistence type="inferred from homology"/>
<reference evidence="11 12" key="1">
    <citation type="submission" date="2018-03" db="EMBL/GenBank/DDBJ databases">
        <title>Draft Genome Sequences of the Obligatory Marine Myxobacteria Enhygromyxa salina SWB007.</title>
        <authorList>
            <person name="Poehlein A."/>
            <person name="Moghaddam J.A."/>
            <person name="Harms H."/>
            <person name="Alanjari M."/>
            <person name="Koenig G.M."/>
            <person name="Daniel R."/>
            <person name="Schaeberle T.F."/>
        </authorList>
    </citation>
    <scope>NUCLEOTIDE SEQUENCE [LARGE SCALE GENOMIC DNA]</scope>
    <source>
        <strain evidence="11 12">SWB007</strain>
    </source>
</reference>
<dbReference type="GO" id="GO:0005525">
    <property type="term" value="F:GTP binding"/>
    <property type="evidence" value="ECO:0007669"/>
    <property type="project" value="UniProtKB-UniRule"/>
</dbReference>
<dbReference type="OrthoDB" id="9801591at2"/>
<dbReference type="NCBIfam" id="TIGR00503">
    <property type="entry name" value="prfC"/>
    <property type="match status" value="1"/>
</dbReference>
<dbReference type="HAMAP" id="MF_00072">
    <property type="entry name" value="Rel_fac_3"/>
    <property type="match status" value="1"/>
</dbReference>
<dbReference type="Proteomes" id="UP000238823">
    <property type="component" value="Unassembled WGS sequence"/>
</dbReference>
<comment type="subcellular location">
    <subcellularLocation>
        <location evidence="1 9">Cytoplasm</location>
    </subcellularLocation>
</comment>
<evidence type="ECO:0000256" key="4">
    <source>
        <dbReference type="ARBA" id="ARBA00022741"/>
    </source>
</evidence>
<dbReference type="AlphaFoldDB" id="A0A2S9YLU8"/>
<evidence type="ECO:0000313" key="12">
    <source>
        <dbReference type="Proteomes" id="UP000238823"/>
    </source>
</evidence>
<dbReference type="GO" id="GO:0003924">
    <property type="term" value="F:GTPase activity"/>
    <property type="evidence" value="ECO:0007669"/>
    <property type="project" value="InterPro"/>
</dbReference>
<evidence type="ECO:0000259" key="10">
    <source>
        <dbReference type="PROSITE" id="PS51722"/>
    </source>
</evidence>